<dbReference type="InterPro" id="IPR010285">
    <property type="entry name" value="DNA_helicase_pif1-like_DEAD"/>
</dbReference>
<keyword evidence="5" id="KW-0347">Helicase</keyword>
<dbReference type="Gene3D" id="3.40.50.300">
    <property type="entry name" value="P-loop containing nucleotide triphosphate hydrolases"/>
    <property type="match status" value="1"/>
</dbReference>
<dbReference type="GO" id="GO:0043139">
    <property type="term" value="F:5'-3' DNA helicase activity"/>
    <property type="evidence" value="ECO:0007669"/>
    <property type="project" value="UniProtKB-EC"/>
</dbReference>
<dbReference type="InterPro" id="IPR017452">
    <property type="entry name" value="GPCR_Rhodpsn_7TM"/>
</dbReference>
<dbReference type="OrthoDB" id="416437at2759"/>
<accession>A0A814FFL8</accession>
<reference evidence="8" key="1">
    <citation type="submission" date="2021-02" db="EMBL/GenBank/DDBJ databases">
        <authorList>
            <person name="Nowell W R."/>
        </authorList>
    </citation>
    <scope>NUCLEOTIDE SEQUENCE</scope>
</reference>
<evidence type="ECO:0000256" key="5">
    <source>
        <dbReference type="RuleBase" id="RU363044"/>
    </source>
</evidence>
<evidence type="ECO:0000313" key="8">
    <source>
        <dbReference type="EMBL" id="CAF0981140.1"/>
    </source>
</evidence>
<feature type="transmembrane region" description="Helical" evidence="6">
    <location>
        <begin position="99"/>
        <end position="120"/>
    </location>
</feature>
<feature type="transmembrane region" description="Helical" evidence="6">
    <location>
        <begin position="69"/>
        <end position="87"/>
    </location>
</feature>
<dbReference type="GO" id="GO:0016787">
    <property type="term" value="F:hydrolase activity"/>
    <property type="evidence" value="ECO:0007669"/>
    <property type="project" value="UniProtKB-KW"/>
</dbReference>
<keyword evidence="5" id="KW-0378">Hydrolase</keyword>
<name>A0A814FFL8_9BILA</name>
<evidence type="ECO:0000256" key="1">
    <source>
        <dbReference type="ARBA" id="ARBA00004370"/>
    </source>
</evidence>
<keyword evidence="5" id="KW-0234">DNA repair</keyword>
<dbReference type="Proteomes" id="UP000663877">
    <property type="component" value="Unassembled WGS sequence"/>
</dbReference>
<keyword evidence="10" id="KW-1185">Reference proteome</keyword>
<dbReference type="SUPFAM" id="SSF52540">
    <property type="entry name" value="P-loop containing nucleoside triphosphate hydrolases"/>
    <property type="match status" value="2"/>
</dbReference>
<dbReference type="EMBL" id="CAJNOI010000096">
    <property type="protein sequence ID" value="CAF1051014.1"/>
    <property type="molecule type" value="Genomic_DNA"/>
</dbReference>
<evidence type="ECO:0000256" key="6">
    <source>
        <dbReference type="SAM" id="Phobius"/>
    </source>
</evidence>
<keyword evidence="5" id="KW-0233">DNA recombination</keyword>
<dbReference type="GO" id="GO:0006310">
    <property type="term" value="P:DNA recombination"/>
    <property type="evidence" value="ECO:0007669"/>
    <property type="project" value="UniProtKB-KW"/>
</dbReference>
<feature type="transmembrane region" description="Helical" evidence="6">
    <location>
        <begin position="140"/>
        <end position="166"/>
    </location>
</feature>
<comment type="subcellular location">
    <subcellularLocation>
        <location evidence="1">Membrane</location>
    </subcellularLocation>
</comment>
<dbReference type="SUPFAM" id="SSF81321">
    <property type="entry name" value="Family A G protein-coupled receptor-like"/>
    <property type="match status" value="1"/>
</dbReference>
<feature type="transmembrane region" description="Helical" evidence="6">
    <location>
        <begin position="186"/>
        <end position="210"/>
    </location>
</feature>
<sequence length="1345" mass="154366">MANNISTTTIDPSVDMLNTARIGIQHIGQPILFTLGMIGCILNIAIFLRPSMRSNSCAIYFHASSWANLQCLTWGLFVSMLASFTNYNLLNYNSAYCKIRYYILTASQLVSRGCVVLACLDRFLLCSQSVQQRSFCRPSVAIKVMLITVTSCACLSIYVLIVYDVLPQAHQCSTSSAAGKIIDTTVLFLFNFGTPAFLMSTLSGMIIWRLKQNGKRVGRQKVHVRKRDLQLAVMLIGQVVLYITTALPFVTNFVYSTITQYVPASSKSPYRIAAESLAITATGSFGTFIFNALTFYVYTLTAPSFRRELFALILPTRWLNRFQQPERTQVSRTNRINPSFPDGHSIDSQIRRNAGELAEQNNKHRHTRTCYKYGEKCRSHMPRELIAKSEINSVTGTISMKRNHKWINNYNEWIISACRSNMDIKFVWSGCDAKALSYYITDYITKSNVSFHDNLALLVKVRKDFDEKHSNPPDNNNIHERSRRLLLKMHNTLASQQELSGVQVASYILDFPDYYTNHEFQKICLIAIEYYLEKCLHDAKNHQNKEHMIDDNHAETPVDNFQDNDYHNMNEQFLIEPSDDNKIVLINTRIDYELRSNKLENYCLYDYISWFKKKIIDKNDQIFLAQTKEQTVSVSRGRPANDRYKFLPKHPQYSSHILMKWTKPRIPVLIGPMIPRRERVDTRERYCRAILTLFVPWRSISDLCNINQTWEEAFNTKQNLITPDMRRIIENIQLLHECKKDRNEHLLQLIQESNSGDIDGQVVLQQETDDNNNDDYFMNEDDVDQNDILNLIADIDDTAHESTFPSTIMKPEIAYFNDLLASVTNAHRFPYLNEFNDFHGDQLTLYGNNNHKDHLILSTPQMLKQNKKWQLDLQTERQKVREITIHGSEINDFNENSSVDKTVMTVIRSDSLMDVNSCSENQDSNIESVTTIVAPIIAREQIIKDFTLNEDQTRAFLIITSHLDQDSFLKTGIDTIQKQLLMFVPGPGGTGKSQLIGALSQYFLLTKRSHKLRKLAPTAIAATNIDGMTIHSFLKQTRKTSKKKQTSTSIDDSIRNEWRHIEYIFIDEISMVGLRLFARFHELLTIAKSSDPSVPFGGINIVLFGDFIQYSPVLDKALFTDVFVEVESSLTSSVSEKQQPFSEHQIQCQVGRALFLQFDVVVKLTIQMRVEDKDYSDALDRMRLGECKLQDYDLFRSLVVGRQDGVHSLSNGSWSNAPILVYRNEIRTELNNRAVINKCRELNYPLVVCLAQDRVKSKKIDDKNLQQLRRFLLSLPDNKTESLPGYLPLVPGMPIILTDNIATELGLSNGTQGIFHQIVYEESDSNVLYSDAKFPKGKLLKRLLQ</sequence>
<dbReference type="Gene3D" id="1.20.1070.10">
    <property type="entry name" value="Rhodopsin 7-helix transmembrane proteins"/>
    <property type="match status" value="1"/>
</dbReference>
<feature type="transmembrane region" description="Helical" evidence="6">
    <location>
        <begin position="27"/>
        <end position="48"/>
    </location>
</feature>
<dbReference type="Proteomes" id="UP000663832">
    <property type="component" value="Unassembled WGS sequence"/>
</dbReference>
<keyword evidence="5" id="KW-0227">DNA damage</keyword>
<evidence type="ECO:0000313" key="9">
    <source>
        <dbReference type="EMBL" id="CAF1051014.1"/>
    </source>
</evidence>
<feature type="domain" description="G-protein coupled receptors family 1 profile" evidence="7">
    <location>
        <begin position="39"/>
        <end position="290"/>
    </location>
</feature>
<dbReference type="PANTHER" id="PTHR47642">
    <property type="entry name" value="ATP-DEPENDENT DNA HELICASE"/>
    <property type="match status" value="1"/>
</dbReference>
<keyword evidence="5" id="KW-0067">ATP-binding</keyword>
<dbReference type="PROSITE" id="PS50262">
    <property type="entry name" value="G_PROTEIN_RECEP_F1_2"/>
    <property type="match status" value="1"/>
</dbReference>
<dbReference type="InterPro" id="IPR027417">
    <property type="entry name" value="P-loop_NTPase"/>
</dbReference>
<dbReference type="GO" id="GO:0005524">
    <property type="term" value="F:ATP binding"/>
    <property type="evidence" value="ECO:0007669"/>
    <property type="project" value="UniProtKB-KW"/>
</dbReference>
<evidence type="ECO:0000256" key="4">
    <source>
        <dbReference type="ARBA" id="ARBA00023136"/>
    </source>
</evidence>
<dbReference type="EMBL" id="CAJNOM010000072">
    <property type="protein sequence ID" value="CAF0981140.1"/>
    <property type="molecule type" value="Genomic_DNA"/>
</dbReference>
<dbReference type="InterPro" id="IPR000276">
    <property type="entry name" value="GPCR_Rhodpsn"/>
</dbReference>
<comment type="cofactor">
    <cofactor evidence="5">
        <name>Mg(2+)</name>
        <dbReference type="ChEBI" id="CHEBI:18420"/>
    </cofactor>
</comment>
<keyword evidence="4 6" id="KW-0472">Membrane</keyword>
<dbReference type="EC" id="5.6.2.3" evidence="5"/>
<comment type="similarity">
    <text evidence="5">Belongs to the helicase family.</text>
</comment>
<keyword evidence="5" id="KW-0547">Nucleotide-binding</keyword>
<keyword evidence="3 6" id="KW-1133">Transmembrane helix</keyword>
<proteinExistence type="inferred from homology"/>
<dbReference type="GO" id="GO:0006281">
    <property type="term" value="P:DNA repair"/>
    <property type="evidence" value="ECO:0007669"/>
    <property type="project" value="UniProtKB-KW"/>
</dbReference>
<evidence type="ECO:0000256" key="2">
    <source>
        <dbReference type="ARBA" id="ARBA00022692"/>
    </source>
</evidence>
<protein>
    <recommendedName>
        <fullName evidence="5">ATP-dependent DNA helicase</fullName>
        <ecNumber evidence="5">5.6.2.3</ecNumber>
    </recommendedName>
</protein>
<dbReference type="GO" id="GO:0000723">
    <property type="term" value="P:telomere maintenance"/>
    <property type="evidence" value="ECO:0007669"/>
    <property type="project" value="InterPro"/>
</dbReference>
<comment type="caution">
    <text evidence="8">The sequence shown here is derived from an EMBL/GenBank/DDBJ whole genome shotgun (WGS) entry which is preliminary data.</text>
</comment>
<evidence type="ECO:0000256" key="3">
    <source>
        <dbReference type="ARBA" id="ARBA00022989"/>
    </source>
</evidence>
<comment type="catalytic activity">
    <reaction evidence="5">
        <text>ATP + H2O = ADP + phosphate + H(+)</text>
        <dbReference type="Rhea" id="RHEA:13065"/>
        <dbReference type="ChEBI" id="CHEBI:15377"/>
        <dbReference type="ChEBI" id="CHEBI:15378"/>
        <dbReference type="ChEBI" id="CHEBI:30616"/>
        <dbReference type="ChEBI" id="CHEBI:43474"/>
        <dbReference type="ChEBI" id="CHEBI:456216"/>
        <dbReference type="EC" id="5.6.2.3"/>
    </reaction>
</comment>
<feature type="transmembrane region" description="Helical" evidence="6">
    <location>
        <begin position="276"/>
        <end position="298"/>
    </location>
</feature>
<keyword evidence="2 6" id="KW-0812">Transmembrane</keyword>
<evidence type="ECO:0000313" key="10">
    <source>
        <dbReference type="Proteomes" id="UP000663832"/>
    </source>
</evidence>
<gene>
    <name evidence="9" type="ORF">BJG266_LOCUS18615</name>
    <name evidence="8" type="ORF">QVE165_LOCUS13868</name>
</gene>
<organism evidence="8 10">
    <name type="scientific">Adineta steineri</name>
    <dbReference type="NCBI Taxonomy" id="433720"/>
    <lineage>
        <taxon>Eukaryota</taxon>
        <taxon>Metazoa</taxon>
        <taxon>Spiralia</taxon>
        <taxon>Gnathifera</taxon>
        <taxon>Rotifera</taxon>
        <taxon>Eurotatoria</taxon>
        <taxon>Bdelloidea</taxon>
        <taxon>Adinetida</taxon>
        <taxon>Adinetidae</taxon>
        <taxon>Adineta</taxon>
    </lineage>
</organism>
<dbReference type="GO" id="GO:0016020">
    <property type="term" value="C:membrane"/>
    <property type="evidence" value="ECO:0007669"/>
    <property type="project" value="UniProtKB-SubCell"/>
</dbReference>
<dbReference type="Pfam" id="PF00001">
    <property type="entry name" value="7tm_1"/>
    <property type="match status" value="1"/>
</dbReference>
<evidence type="ECO:0000259" key="7">
    <source>
        <dbReference type="PROSITE" id="PS50262"/>
    </source>
</evidence>
<dbReference type="PANTHER" id="PTHR47642:SF5">
    <property type="entry name" value="ATP-DEPENDENT DNA HELICASE"/>
    <property type="match status" value="1"/>
</dbReference>
<dbReference type="Pfam" id="PF05970">
    <property type="entry name" value="PIF1"/>
    <property type="match status" value="1"/>
</dbReference>
<feature type="transmembrane region" description="Helical" evidence="6">
    <location>
        <begin position="231"/>
        <end position="256"/>
    </location>
</feature>
<dbReference type="InterPro" id="IPR051055">
    <property type="entry name" value="PIF1_helicase"/>
</dbReference>
<dbReference type="GO" id="GO:0004930">
    <property type="term" value="F:G protein-coupled receptor activity"/>
    <property type="evidence" value="ECO:0007669"/>
    <property type="project" value="InterPro"/>
</dbReference>